<dbReference type="EMBL" id="MCGT01000008">
    <property type="protein sequence ID" value="ORX57654.1"/>
    <property type="molecule type" value="Genomic_DNA"/>
</dbReference>
<dbReference type="AlphaFoldDB" id="A0A1X2GND3"/>
<protein>
    <submittedName>
        <fullName evidence="2">Uncharacterized protein</fullName>
    </submittedName>
</protein>
<feature type="region of interest" description="Disordered" evidence="1">
    <location>
        <begin position="59"/>
        <end position="92"/>
    </location>
</feature>
<proteinExistence type="predicted"/>
<organism evidence="2 3">
    <name type="scientific">Hesseltinella vesiculosa</name>
    <dbReference type="NCBI Taxonomy" id="101127"/>
    <lineage>
        <taxon>Eukaryota</taxon>
        <taxon>Fungi</taxon>
        <taxon>Fungi incertae sedis</taxon>
        <taxon>Mucoromycota</taxon>
        <taxon>Mucoromycotina</taxon>
        <taxon>Mucoromycetes</taxon>
        <taxon>Mucorales</taxon>
        <taxon>Cunninghamellaceae</taxon>
        <taxon>Hesseltinella</taxon>
    </lineage>
</organism>
<gene>
    <name evidence="2" type="ORF">DM01DRAFT_1334251</name>
</gene>
<name>A0A1X2GND3_9FUNG</name>
<dbReference type="OrthoDB" id="2289518at2759"/>
<reference evidence="2 3" key="1">
    <citation type="submission" date="2016-07" db="EMBL/GenBank/DDBJ databases">
        <title>Pervasive Adenine N6-methylation of Active Genes in Fungi.</title>
        <authorList>
            <consortium name="DOE Joint Genome Institute"/>
            <person name="Mondo S.J."/>
            <person name="Dannebaum R.O."/>
            <person name="Kuo R.C."/>
            <person name="Labutti K."/>
            <person name="Haridas S."/>
            <person name="Kuo A."/>
            <person name="Salamov A."/>
            <person name="Ahrendt S.R."/>
            <person name="Lipzen A."/>
            <person name="Sullivan W."/>
            <person name="Andreopoulos W.B."/>
            <person name="Clum A."/>
            <person name="Lindquist E."/>
            <person name="Daum C."/>
            <person name="Ramamoorthy G.K."/>
            <person name="Gryganskyi A."/>
            <person name="Culley D."/>
            <person name="Magnuson J.K."/>
            <person name="James T.Y."/>
            <person name="O'Malley M.A."/>
            <person name="Stajich J.E."/>
            <person name="Spatafora J.W."/>
            <person name="Visel A."/>
            <person name="Grigoriev I.V."/>
        </authorList>
    </citation>
    <scope>NUCLEOTIDE SEQUENCE [LARGE SCALE GENOMIC DNA]</scope>
    <source>
        <strain evidence="2 3">NRRL 3301</strain>
    </source>
</reference>
<accession>A0A1X2GND3</accession>
<evidence type="ECO:0000256" key="1">
    <source>
        <dbReference type="SAM" id="MobiDB-lite"/>
    </source>
</evidence>
<sequence>MPSPATMNPTKLGDYVNSVLQNVHELTRFYAGCLPAIRFSNFRGRQRADNEMIRVLLSGRRKYSSSEQPQPEPPQTSCRPLTPTDDFGNTHHRQLSYYPLRIKLARHLQWQ</sequence>
<evidence type="ECO:0000313" key="2">
    <source>
        <dbReference type="EMBL" id="ORX57654.1"/>
    </source>
</evidence>
<comment type="caution">
    <text evidence="2">The sequence shown here is derived from an EMBL/GenBank/DDBJ whole genome shotgun (WGS) entry which is preliminary data.</text>
</comment>
<evidence type="ECO:0000313" key="3">
    <source>
        <dbReference type="Proteomes" id="UP000242146"/>
    </source>
</evidence>
<keyword evidence="3" id="KW-1185">Reference proteome</keyword>
<dbReference type="STRING" id="101127.A0A1X2GND3"/>
<dbReference type="Proteomes" id="UP000242146">
    <property type="component" value="Unassembled WGS sequence"/>
</dbReference>